<dbReference type="InterPro" id="IPR011991">
    <property type="entry name" value="ArsR-like_HTH"/>
</dbReference>
<dbReference type="InterPro" id="IPR051011">
    <property type="entry name" value="Metal_resp_trans_reg"/>
</dbReference>
<accession>A0A059FKT7</accession>
<dbReference type="GO" id="GO:0003677">
    <property type="term" value="F:DNA binding"/>
    <property type="evidence" value="ECO:0007669"/>
    <property type="project" value="UniProtKB-KW"/>
</dbReference>
<dbReference type="AlphaFoldDB" id="A0A059FKT7"/>
<dbReference type="EMBL" id="ARYJ01000001">
    <property type="protein sequence ID" value="KCZ91264.1"/>
    <property type="molecule type" value="Genomic_DNA"/>
</dbReference>
<dbReference type="InterPro" id="IPR001845">
    <property type="entry name" value="HTH_ArsR_DNA-bd_dom"/>
</dbReference>
<organism evidence="5 6">
    <name type="scientific">Hyphomonas jannaschiana VP2</name>
    <dbReference type="NCBI Taxonomy" id="1280952"/>
    <lineage>
        <taxon>Bacteria</taxon>
        <taxon>Pseudomonadati</taxon>
        <taxon>Pseudomonadota</taxon>
        <taxon>Alphaproteobacteria</taxon>
        <taxon>Hyphomonadales</taxon>
        <taxon>Hyphomonadaceae</taxon>
        <taxon>Hyphomonas</taxon>
    </lineage>
</organism>
<dbReference type="NCBIfam" id="NF033788">
    <property type="entry name" value="HTH_metalloreg"/>
    <property type="match status" value="1"/>
</dbReference>
<dbReference type="InterPro" id="IPR036390">
    <property type="entry name" value="WH_DNA-bd_sf"/>
</dbReference>
<dbReference type="InterPro" id="IPR036388">
    <property type="entry name" value="WH-like_DNA-bd_sf"/>
</dbReference>
<comment type="caution">
    <text evidence="5">The sequence shown here is derived from an EMBL/GenBank/DDBJ whole genome shotgun (WGS) entry which is preliminary data.</text>
</comment>
<dbReference type="Gene3D" id="1.10.10.10">
    <property type="entry name" value="Winged helix-like DNA-binding domain superfamily/Winged helix DNA-binding domain"/>
    <property type="match status" value="1"/>
</dbReference>
<evidence type="ECO:0000256" key="1">
    <source>
        <dbReference type="ARBA" id="ARBA00023015"/>
    </source>
</evidence>
<sequence>MESKLALSQLSALAQENRLAVFRLLVKAGHDGLPAGDIAAALGVPPNTLSSQLNILSNAGLVEGNRQGRSIIYTANYDAISGLIVFLMEDCCQGREEVCSPVMAAAQSACC</sequence>
<evidence type="ECO:0000313" key="6">
    <source>
        <dbReference type="Proteomes" id="UP000024816"/>
    </source>
</evidence>
<dbReference type="RefSeq" id="WP_035577474.1">
    <property type="nucleotide sequence ID" value="NZ_ARYJ01000001.1"/>
</dbReference>
<name>A0A059FKT7_9PROT</name>
<dbReference type="STRING" id="1280952.HJA_01960"/>
<feature type="domain" description="HTH arsR-type" evidence="4">
    <location>
        <begin position="1"/>
        <end position="95"/>
    </location>
</feature>
<dbReference type="PANTHER" id="PTHR43132">
    <property type="entry name" value="ARSENICAL RESISTANCE OPERON REPRESSOR ARSR-RELATED"/>
    <property type="match status" value="1"/>
</dbReference>
<dbReference type="eggNOG" id="COG0640">
    <property type="taxonomic scope" value="Bacteria"/>
</dbReference>
<reference evidence="5 6" key="1">
    <citation type="journal article" date="2014" name="Antonie Van Leeuwenhoek">
        <title>Hyphomonas beringensis sp. nov. and Hyphomonas chukchiensis sp. nov., isolated from surface seawater of the Bering Sea and Chukchi Sea.</title>
        <authorList>
            <person name="Li C."/>
            <person name="Lai Q."/>
            <person name="Li G."/>
            <person name="Dong C."/>
            <person name="Wang J."/>
            <person name="Liao Y."/>
            <person name="Shao Z."/>
        </authorList>
    </citation>
    <scope>NUCLEOTIDE SEQUENCE [LARGE SCALE GENOMIC DNA]</scope>
    <source>
        <strain evidence="5 6">VP2</strain>
    </source>
</reference>
<proteinExistence type="predicted"/>
<dbReference type="PRINTS" id="PR00778">
    <property type="entry name" value="HTHARSR"/>
</dbReference>
<evidence type="ECO:0000256" key="2">
    <source>
        <dbReference type="ARBA" id="ARBA00023125"/>
    </source>
</evidence>
<keyword evidence="2" id="KW-0238">DNA-binding</keyword>
<dbReference type="SUPFAM" id="SSF46785">
    <property type="entry name" value="Winged helix' DNA-binding domain"/>
    <property type="match status" value="1"/>
</dbReference>
<dbReference type="OrthoDB" id="9804742at2"/>
<dbReference type="CDD" id="cd00090">
    <property type="entry name" value="HTH_ARSR"/>
    <property type="match status" value="1"/>
</dbReference>
<dbReference type="Proteomes" id="UP000024816">
    <property type="component" value="Unassembled WGS sequence"/>
</dbReference>
<gene>
    <name evidence="5" type="ORF">HJA_01960</name>
</gene>
<dbReference type="PANTHER" id="PTHR43132:SF2">
    <property type="entry name" value="ARSENICAL RESISTANCE OPERON REPRESSOR ARSR-RELATED"/>
    <property type="match status" value="1"/>
</dbReference>
<evidence type="ECO:0000259" key="4">
    <source>
        <dbReference type="PROSITE" id="PS50987"/>
    </source>
</evidence>
<dbReference type="PROSITE" id="PS50987">
    <property type="entry name" value="HTH_ARSR_2"/>
    <property type="match status" value="1"/>
</dbReference>
<keyword evidence="1" id="KW-0805">Transcription regulation</keyword>
<dbReference type="PATRIC" id="fig|1280952.3.peg.398"/>
<keyword evidence="6" id="KW-1185">Reference proteome</keyword>
<evidence type="ECO:0000256" key="3">
    <source>
        <dbReference type="ARBA" id="ARBA00023163"/>
    </source>
</evidence>
<dbReference type="Pfam" id="PF12840">
    <property type="entry name" value="HTH_20"/>
    <property type="match status" value="1"/>
</dbReference>
<dbReference type="GO" id="GO:0003700">
    <property type="term" value="F:DNA-binding transcription factor activity"/>
    <property type="evidence" value="ECO:0007669"/>
    <property type="project" value="InterPro"/>
</dbReference>
<evidence type="ECO:0000313" key="5">
    <source>
        <dbReference type="EMBL" id="KCZ91264.1"/>
    </source>
</evidence>
<keyword evidence="3" id="KW-0804">Transcription</keyword>
<protein>
    <submittedName>
        <fullName evidence="5">ArsR family transcriptional regulator</fullName>
    </submittedName>
</protein>
<dbReference type="SMART" id="SM00418">
    <property type="entry name" value="HTH_ARSR"/>
    <property type="match status" value="1"/>
</dbReference>